<dbReference type="Proteomes" id="UP001317629">
    <property type="component" value="Plasmid pSS37A-Re-1"/>
</dbReference>
<proteinExistence type="predicted"/>
<evidence type="ECO:0000313" key="2">
    <source>
        <dbReference type="Proteomes" id="UP001317629"/>
    </source>
</evidence>
<keyword evidence="2" id="KW-1185">Reference proteome</keyword>
<organism evidence="1 2">
    <name type="scientific">Methylocystis iwaonis</name>
    <dbReference type="NCBI Taxonomy" id="2885079"/>
    <lineage>
        <taxon>Bacteria</taxon>
        <taxon>Pseudomonadati</taxon>
        <taxon>Pseudomonadota</taxon>
        <taxon>Alphaproteobacteria</taxon>
        <taxon>Hyphomicrobiales</taxon>
        <taxon>Methylocystaceae</taxon>
        <taxon>Methylocystis</taxon>
    </lineage>
</organism>
<dbReference type="EMBL" id="AP027143">
    <property type="protein sequence ID" value="BDV36033.1"/>
    <property type="molecule type" value="Genomic_DNA"/>
</dbReference>
<geneLocation type="plasmid" evidence="1 2">
    <name>pSS37A-Re-1</name>
</geneLocation>
<gene>
    <name evidence="1" type="ORF">SS37A_35630</name>
</gene>
<name>A0ABN6VJY4_9HYPH</name>
<accession>A0ABN6VJY4</accession>
<reference evidence="1 2" key="1">
    <citation type="journal article" date="2023" name="Int. J. Syst. Evol. Microbiol.">
        <title>Methylocystis iwaonis sp. nov., a type II methane-oxidizing bacterium from surface soil of a rice paddy field in Japan, and emended description of the genus Methylocystis (ex Whittenbury et al. 1970) Bowman et al. 1993.</title>
        <authorList>
            <person name="Kaise H."/>
            <person name="Sawadogo J.B."/>
            <person name="Alam M.S."/>
            <person name="Ueno C."/>
            <person name="Dianou D."/>
            <person name="Shinjo R."/>
            <person name="Asakawa S."/>
        </authorList>
    </citation>
    <scope>NUCLEOTIDE SEQUENCE [LARGE SCALE GENOMIC DNA]</scope>
    <source>
        <strain evidence="1 2">SS37A-Re</strain>
    </source>
</reference>
<keyword evidence="1" id="KW-0614">Plasmid</keyword>
<evidence type="ECO:0000313" key="1">
    <source>
        <dbReference type="EMBL" id="BDV36033.1"/>
    </source>
</evidence>
<protein>
    <submittedName>
        <fullName evidence="1">Uncharacterized protein</fullName>
    </submittedName>
</protein>
<sequence length="58" mass="6290">MFDTESGDAFPNSLITPRIGLAPLPKKQKESILMSWLSFGSAVKIGLELVALRIAFSP</sequence>